<dbReference type="PANTHER" id="PTHR36452">
    <property type="entry name" value="CHROMOSOME 12, WHOLE GENOME SHOTGUN SEQUENCE"/>
    <property type="match status" value="1"/>
</dbReference>
<protein>
    <recommendedName>
        <fullName evidence="4">DUF2461 domain protein</fullName>
    </recommendedName>
</protein>
<dbReference type="Pfam" id="PF09365">
    <property type="entry name" value="DUF2461"/>
    <property type="match status" value="1"/>
</dbReference>
<evidence type="ECO:0000313" key="3">
    <source>
        <dbReference type="Proteomes" id="UP000178912"/>
    </source>
</evidence>
<reference evidence="3" key="1">
    <citation type="submission" date="2016-03" db="EMBL/GenBank/DDBJ databases">
        <authorList>
            <person name="Guldener U."/>
        </authorList>
    </citation>
    <scope>NUCLEOTIDE SEQUENCE [LARGE SCALE GENOMIC DNA]</scope>
    <source>
        <strain evidence="3">04CH-RAC-A.6.1</strain>
    </source>
</reference>
<feature type="region of interest" description="Disordered" evidence="1">
    <location>
        <begin position="1"/>
        <end position="100"/>
    </location>
</feature>
<dbReference type="AlphaFoldDB" id="A0A1E1LLL7"/>
<evidence type="ECO:0000313" key="2">
    <source>
        <dbReference type="EMBL" id="CZT11370.1"/>
    </source>
</evidence>
<organism evidence="2 3">
    <name type="scientific">Rhynchosporium agropyri</name>
    <dbReference type="NCBI Taxonomy" id="914238"/>
    <lineage>
        <taxon>Eukaryota</taxon>
        <taxon>Fungi</taxon>
        <taxon>Dikarya</taxon>
        <taxon>Ascomycota</taxon>
        <taxon>Pezizomycotina</taxon>
        <taxon>Leotiomycetes</taxon>
        <taxon>Helotiales</taxon>
        <taxon>Ploettnerulaceae</taxon>
        <taxon>Rhynchosporium</taxon>
    </lineage>
</organism>
<dbReference type="NCBIfam" id="TIGR02453">
    <property type="entry name" value="TIGR02453 family protein"/>
    <property type="match status" value="1"/>
</dbReference>
<feature type="compositionally biased region" description="Acidic residues" evidence="1">
    <location>
        <begin position="37"/>
        <end position="48"/>
    </location>
</feature>
<gene>
    <name evidence="2" type="ORF">RAG0_15542</name>
</gene>
<name>A0A1E1LLL7_9HELO</name>
<proteinExistence type="predicted"/>
<dbReference type="Proteomes" id="UP000178912">
    <property type="component" value="Unassembled WGS sequence"/>
</dbReference>
<dbReference type="InterPro" id="IPR012808">
    <property type="entry name" value="CHP02453"/>
</dbReference>
<sequence>MAGTKRKATTEAAEPTSSPSRRQSARAKKTQVVYAESDAEEADSEDEFKEAVKSESEAESEAVIDEPEEEEDEDSEVDMKSKKKGGLKGTSKESLNGWRKVISSDGREQMVIDIPGKKDPGETPYEDGRLHTNTLEFLEELKRNNRREWLKHHDLPFRQAEKDFQTFVAELSTLVYKTDPTIPELPVKDIIYRIHRDMRFTSDPTPYKTYFSATWSRTGRKGPYAHYYVHIQPGEESFVGGGYFGCDNETLACLREDIDTQPHQFKSVLMEERVRKTFFPKVKNDEGKVVKAFCEMSKMNALKKKPKGFDADHKDIELLKLRNFILTKKISDGDVTSKDGLAIVADIIEAIEPFITYLNHTVMPDPEPASD</sequence>
<dbReference type="OrthoDB" id="2537769at2759"/>
<feature type="compositionally biased region" description="Acidic residues" evidence="1">
    <location>
        <begin position="57"/>
        <end position="76"/>
    </location>
</feature>
<keyword evidence="3" id="KW-1185">Reference proteome</keyword>
<dbReference type="EMBL" id="FJUX01000140">
    <property type="protein sequence ID" value="CZT11370.1"/>
    <property type="molecule type" value="Genomic_DNA"/>
</dbReference>
<dbReference type="PANTHER" id="PTHR36452:SF1">
    <property type="entry name" value="DUF2461 DOMAIN-CONTAINING PROTEIN"/>
    <property type="match status" value="1"/>
</dbReference>
<evidence type="ECO:0000256" key="1">
    <source>
        <dbReference type="SAM" id="MobiDB-lite"/>
    </source>
</evidence>
<accession>A0A1E1LLL7</accession>
<evidence type="ECO:0008006" key="4">
    <source>
        <dbReference type="Google" id="ProtNLM"/>
    </source>
</evidence>